<dbReference type="Proteomes" id="UP000186894">
    <property type="component" value="Unassembled WGS sequence"/>
</dbReference>
<evidence type="ECO:0000313" key="3">
    <source>
        <dbReference type="EMBL" id="OLP46576.1"/>
    </source>
</evidence>
<feature type="active site" description="Proton acceptor" evidence="1">
    <location>
        <position position="30"/>
    </location>
</feature>
<dbReference type="SMART" id="SM01118">
    <property type="entry name" value="CYTH"/>
    <property type="match status" value="1"/>
</dbReference>
<dbReference type="Gene3D" id="2.40.320.10">
    <property type="entry name" value="Hypothetical Protein Pfu-838710-001"/>
    <property type="match status" value="1"/>
</dbReference>
<dbReference type="STRING" id="1867956.BJF95_16445"/>
<keyword evidence="4" id="KW-1185">Reference proteome</keyword>
<dbReference type="AlphaFoldDB" id="A0A1Q8ZWZ5"/>
<comment type="caution">
    <text evidence="3">The sequence shown here is derived from an EMBL/GenBank/DDBJ whole genome shotgun (WGS) entry which is preliminary data.</text>
</comment>
<dbReference type="InterPro" id="IPR012042">
    <property type="entry name" value="NeuTTM/CthTTM-like"/>
</dbReference>
<dbReference type="OrthoDB" id="9805588at2"/>
<dbReference type="PROSITE" id="PS51707">
    <property type="entry name" value="CYTH"/>
    <property type="match status" value="1"/>
</dbReference>
<dbReference type="PANTHER" id="PTHR40114">
    <property type="entry name" value="SLR0698 PROTEIN"/>
    <property type="match status" value="1"/>
</dbReference>
<accession>A0A1Q8ZWZ5</accession>
<organism evidence="3 4">
    <name type="scientific">Rhizobium oryziradicis</name>
    <dbReference type="NCBI Taxonomy" id="1867956"/>
    <lineage>
        <taxon>Bacteria</taxon>
        <taxon>Pseudomonadati</taxon>
        <taxon>Pseudomonadota</taxon>
        <taxon>Alphaproteobacteria</taxon>
        <taxon>Hyphomicrobiales</taxon>
        <taxon>Rhizobiaceae</taxon>
        <taxon>Rhizobium/Agrobacterium group</taxon>
        <taxon>Rhizobium</taxon>
    </lineage>
</organism>
<sequence length="164" mass="18685">MAKEIERKFLVRSDVWRKHVSQSSRLVQGYILSETDRSVRVRIKNDRSATLTIKIGHVGLTRDEFEYDISMQDAQEMIEKALGRVIEKTRYNVEYGGYLWEVDVFEGAHAGLIVAEVELEDASDDPALPPWIGKEVTGDKRYSNQWLAMSAPKAARRNDLSAKA</sequence>
<dbReference type="RefSeq" id="WP_075637854.1">
    <property type="nucleotide sequence ID" value="NZ_MKIM01000020.1"/>
</dbReference>
<dbReference type="PANTHER" id="PTHR40114:SF1">
    <property type="entry name" value="SLR0698 PROTEIN"/>
    <property type="match status" value="1"/>
</dbReference>
<dbReference type="InterPro" id="IPR023577">
    <property type="entry name" value="CYTH_domain"/>
</dbReference>
<protein>
    <submittedName>
        <fullName evidence="3">Adenylate cyclase</fullName>
    </submittedName>
</protein>
<reference evidence="3 4" key="1">
    <citation type="submission" date="2016-09" db="EMBL/GenBank/DDBJ databases">
        <title>Rhizobium oryziradicis sp. nov., isolated from the root of rice.</title>
        <authorList>
            <person name="Zhao J."/>
            <person name="Zhang X."/>
        </authorList>
    </citation>
    <scope>NUCLEOTIDE SEQUENCE [LARGE SCALE GENOMIC DNA]</scope>
    <source>
        <strain evidence="3 4">N19</strain>
    </source>
</reference>
<gene>
    <name evidence="3" type="ORF">BJF95_16445</name>
</gene>
<dbReference type="CDD" id="cd07891">
    <property type="entry name" value="CYTH-like_CthTTM-like_1"/>
    <property type="match status" value="1"/>
</dbReference>
<name>A0A1Q8ZWZ5_9HYPH</name>
<evidence type="ECO:0000313" key="4">
    <source>
        <dbReference type="Proteomes" id="UP000186894"/>
    </source>
</evidence>
<dbReference type="InterPro" id="IPR033469">
    <property type="entry name" value="CYTH-like_dom_sf"/>
</dbReference>
<feature type="domain" description="CYTH" evidence="2">
    <location>
        <begin position="2"/>
        <end position="149"/>
    </location>
</feature>
<dbReference type="PIRSF" id="PIRSF016487">
    <property type="entry name" value="CYTH_UCP016487"/>
    <property type="match status" value="1"/>
</dbReference>
<dbReference type="Pfam" id="PF01928">
    <property type="entry name" value="CYTH"/>
    <property type="match status" value="1"/>
</dbReference>
<dbReference type="SUPFAM" id="SSF55154">
    <property type="entry name" value="CYTH-like phosphatases"/>
    <property type="match status" value="1"/>
</dbReference>
<evidence type="ECO:0000256" key="1">
    <source>
        <dbReference type="PIRSR" id="PIRSR016487-1"/>
    </source>
</evidence>
<dbReference type="EMBL" id="MKIM01000020">
    <property type="protein sequence ID" value="OLP46576.1"/>
    <property type="molecule type" value="Genomic_DNA"/>
</dbReference>
<evidence type="ECO:0000259" key="2">
    <source>
        <dbReference type="PROSITE" id="PS51707"/>
    </source>
</evidence>
<proteinExistence type="predicted"/>